<dbReference type="EMBL" id="FNQE01000030">
    <property type="protein sequence ID" value="SDZ27761.1"/>
    <property type="molecule type" value="Genomic_DNA"/>
</dbReference>
<reference evidence="1 2" key="1">
    <citation type="submission" date="2016-10" db="EMBL/GenBank/DDBJ databases">
        <authorList>
            <person name="de Groot N.N."/>
        </authorList>
    </citation>
    <scope>NUCLEOTIDE SEQUENCE [LARGE SCALE GENOMIC DNA]</scope>
    <source>
        <strain evidence="1 2">DSM 21650</strain>
    </source>
</reference>
<proteinExistence type="predicted"/>
<dbReference type="RefSeq" id="WP_091731835.1">
    <property type="nucleotide sequence ID" value="NZ_FNQE01000030.1"/>
</dbReference>
<evidence type="ECO:0000313" key="1">
    <source>
        <dbReference type="EMBL" id="SDZ27761.1"/>
    </source>
</evidence>
<gene>
    <name evidence="1" type="ORF">SAMN05660462_02494</name>
</gene>
<dbReference type="STRING" id="415015.SAMN05660462_02494"/>
<dbReference type="OrthoDB" id="2360619at2"/>
<dbReference type="AlphaFoldDB" id="A0A1H3RRC4"/>
<protein>
    <submittedName>
        <fullName evidence="1">Uncharacterized protein</fullName>
    </submittedName>
</protein>
<name>A0A1H3RRC4_9FIRM</name>
<sequence>MKMFFVTLKEKRAILNSFNNIVEVKDDRNEYSYYLNENNTFKLVAKGFNEGGDGYIFNDKLNEYNNSNDGWVSVRDFTARSLRELLQNTVDSNLH</sequence>
<evidence type="ECO:0000313" key="2">
    <source>
        <dbReference type="Proteomes" id="UP000198625"/>
    </source>
</evidence>
<dbReference type="Proteomes" id="UP000198625">
    <property type="component" value="Unassembled WGS sequence"/>
</dbReference>
<organism evidence="1 2">
    <name type="scientific">Proteiniborus ethanoligenes</name>
    <dbReference type="NCBI Taxonomy" id="415015"/>
    <lineage>
        <taxon>Bacteria</taxon>
        <taxon>Bacillati</taxon>
        <taxon>Bacillota</taxon>
        <taxon>Clostridia</taxon>
        <taxon>Eubacteriales</taxon>
        <taxon>Proteiniborus</taxon>
    </lineage>
</organism>
<keyword evidence="2" id="KW-1185">Reference proteome</keyword>
<accession>A0A1H3RRC4</accession>